<dbReference type="Gene3D" id="2.60.11.10">
    <property type="entry name" value="Cytochrome c oxidase, subunit Vb"/>
    <property type="match status" value="1"/>
</dbReference>
<sequence>MMYFTSRLPAVASASLRSVPRIARPATLRTLTTTVTRFDKQSPVFQGQGAAPGEMPTDEDQSTGLERFELYGRMEGVDVFEMDPLPSDRLGTVKEPVKVRSMVSISEPTNI</sequence>
<reference evidence="4 5" key="1">
    <citation type="submission" date="2023-03" db="EMBL/GenBank/DDBJ databases">
        <title>Mating type loci evolution in Malassezia.</title>
        <authorList>
            <person name="Coelho M.A."/>
        </authorList>
    </citation>
    <scope>NUCLEOTIDE SEQUENCE [LARGE SCALE GENOMIC DNA]</scope>
    <source>
        <strain evidence="4 5">CBS 9725</strain>
    </source>
</reference>
<proteinExistence type="predicted"/>
<protein>
    <submittedName>
        <fullName evidence="4">Cytochrome c oxidase subunit 4</fullName>
    </submittedName>
</protein>
<dbReference type="InterPro" id="IPR036972">
    <property type="entry name" value="Cyt_c_oxidase_su5b_sf"/>
</dbReference>
<feature type="region of interest" description="Disordered" evidence="3">
    <location>
        <begin position="39"/>
        <end position="62"/>
    </location>
</feature>
<dbReference type="PANTHER" id="PTHR10122:SF0">
    <property type="entry name" value="CYTOCHROME C OXIDASE SUBUNIT 5B, ISOFORM A-RELATED"/>
    <property type="match status" value="1"/>
</dbReference>
<dbReference type="AlphaFoldDB" id="A0AAJ5YPU3"/>
<dbReference type="Proteomes" id="UP001219567">
    <property type="component" value="Chromosome 1"/>
</dbReference>
<dbReference type="PROSITE" id="PS51359">
    <property type="entry name" value="COX5B_2"/>
    <property type="match status" value="1"/>
</dbReference>
<dbReference type="EMBL" id="CP119943">
    <property type="protein sequence ID" value="WFC98284.1"/>
    <property type="molecule type" value="Genomic_DNA"/>
</dbReference>
<keyword evidence="5" id="KW-1185">Reference proteome</keyword>
<dbReference type="SUPFAM" id="SSF57802">
    <property type="entry name" value="Rubredoxin-like"/>
    <property type="match status" value="1"/>
</dbReference>
<evidence type="ECO:0000256" key="3">
    <source>
        <dbReference type="SAM" id="MobiDB-lite"/>
    </source>
</evidence>
<organism evidence="4 5">
    <name type="scientific">Malassezia yamatoensis</name>
    <dbReference type="NCBI Taxonomy" id="253288"/>
    <lineage>
        <taxon>Eukaryota</taxon>
        <taxon>Fungi</taxon>
        <taxon>Dikarya</taxon>
        <taxon>Basidiomycota</taxon>
        <taxon>Ustilaginomycotina</taxon>
        <taxon>Malasseziomycetes</taxon>
        <taxon>Malasseziales</taxon>
        <taxon>Malasseziaceae</taxon>
        <taxon>Malassezia</taxon>
    </lineage>
</organism>
<evidence type="ECO:0000313" key="5">
    <source>
        <dbReference type="Proteomes" id="UP001219567"/>
    </source>
</evidence>
<evidence type="ECO:0000256" key="2">
    <source>
        <dbReference type="ARBA" id="ARBA00022833"/>
    </source>
</evidence>
<gene>
    <name evidence="4" type="primary">COX4</name>
    <name evidence="4" type="ORF">MYAM1_001009</name>
</gene>
<dbReference type="InterPro" id="IPR002124">
    <property type="entry name" value="Cyt_c_oxidase_su5b"/>
</dbReference>
<keyword evidence="1" id="KW-0479">Metal-binding</keyword>
<name>A0AAJ5YPU3_9BASI</name>
<keyword evidence="2" id="KW-0862">Zinc</keyword>
<dbReference type="GO" id="GO:0006123">
    <property type="term" value="P:mitochondrial electron transport, cytochrome c to oxygen"/>
    <property type="evidence" value="ECO:0007669"/>
    <property type="project" value="InterPro"/>
</dbReference>
<dbReference type="Pfam" id="PF01215">
    <property type="entry name" value="COX5B"/>
    <property type="match status" value="1"/>
</dbReference>
<accession>A0AAJ5YPU3</accession>
<evidence type="ECO:0000256" key="1">
    <source>
        <dbReference type="ARBA" id="ARBA00022723"/>
    </source>
</evidence>
<dbReference type="PANTHER" id="PTHR10122">
    <property type="entry name" value="CYTOCHROME C OXIDASE SUBUNIT 5B, MITOCHONDRIAL"/>
    <property type="match status" value="1"/>
</dbReference>
<dbReference type="GO" id="GO:0046872">
    <property type="term" value="F:metal ion binding"/>
    <property type="evidence" value="ECO:0007669"/>
    <property type="project" value="UniProtKB-KW"/>
</dbReference>
<dbReference type="GO" id="GO:0045277">
    <property type="term" value="C:respiratory chain complex IV"/>
    <property type="evidence" value="ECO:0007669"/>
    <property type="project" value="InterPro"/>
</dbReference>
<evidence type="ECO:0000313" key="4">
    <source>
        <dbReference type="EMBL" id="WFC98284.1"/>
    </source>
</evidence>
<dbReference type="GO" id="GO:0005740">
    <property type="term" value="C:mitochondrial envelope"/>
    <property type="evidence" value="ECO:0007669"/>
    <property type="project" value="InterPro"/>
</dbReference>